<dbReference type="Proteomes" id="UP000266861">
    <property type="component" value="Unassembled WGS sequence"/>
</dbReference>
<evidence type="ECO:0000256" key="1">
    <source>
        <dbReference type="SAM" id="Coils"/>
    </source>
</evidence>
<dbReference type="STRING" id="1348612.A0A397IWS8"/>
<keyword evidence="1" id="KW-0175">Coiled coil</keyword>
<dbReference type="AlphaFoldDB" id="A0A397IWS8"/>
<protein>
    <submittedName>
        <fullName evidence="2">Uncharacterized protein</fullName>
    </submittedName>
</protein>
<dbReference type="EMBL" id="PQFF01000176">
    <property type="protein sequence ID" value="RHZ77090.1"/>
    <property type="molecule type" value="Genomic_DNA"/>
</dbReference>
<organism evidence="2 3">
    <name type="scientific">Diversispora epigaea</name>
    <dbReference type="NCBI Taxonomy" id="1348612"/>
    <lineage>
        <taxon>Eukaryota</taxon>
        <taxon>Fungi</taxon>
        <taxon>Fungi incertae sedis</taxon>
        <taxon>Mucoromycota</taxon>
        <taxon>Glomeromycotina</taxon>
        <taxon>Glomeromycetes</taxon>
        <taxon>Diversisporales</taxon>
        <taxon>Diversisporaceae</taxon>
        <taxon>Diversispora</taxon>
    </lineage>
</organism>
<dbReference type="OrthoDB" id="2422508at2759"/>
<evidence type="ECO:0000313" key="3">
    <source>
        <dbReference type="Proteomes" id="UP000266861"/>
    </source>
</evidence>
<proteinExistence type="predicted"/>
<accession>A0A397IWS8</accession>
<sequence>MPAKKLIYQRGTCFGCRKCLYCAVDLQKTKCKCDLNLLPSKSNRTEAVKYAFMRSFEPSWTQVKLKFIQDKITEYNYKLNFNKSFKFSLCGKCNSILVKLNLPKSKPKTDSNTSISSIDLSTNSNMSISRDNSEENLLHLTNDTTTFTTIDLDDEFSDDENEFEISFKIFIKLVDGTSIPAKWYKETIASIDEFLYIIHEKVIRLLSDDTIEASNYRVAFKGERASGAGTQLVDAQDFINFRFNSDTIQGADNRRTLSGTTKKLANSQNVQHCKYVCNCLLCNSKEVVARTQEKHANNKELWKSKSSRKNQLARIESRKYKNENVSLITSSKKRKRSSRQFIPDEETARLPKLKRDTSISNMLSGMDFDDEIIVASSSRSRNDQFHNPLIEETPDIFDDMLLYNLGDNENNENNELINDLEEYRDNNNELIDDLEEYRDDDNELIDD</sequence>
<feature type="coiled-coil region" evidence="1">
    <location>
        <begin position="406"/>
        <end position="447"/>
    </location>
</feature>
<evidence type="ECO:0000313" key="2">
    <source>
        <dbReference type="EMBL" id="RHZ77090.1"/>
    </source>
</evidence>
<keyword evidence="3" id="KW-1185">Reference proteome</keyword>
<comment type="caution">
    <text evidence="2">The sequence shown here is derived from an EMBL/GenBank/DDBJ whole genome shotgun (WGS) entry which is preliminary data.</text>
</comment>
<reference evidence="2 3" key="1">
    <citation type="submission" date="2018-08" db="EMBL/GenBank/DDBJ databases">
        <title>Genome and evolution of the arbuscular mycorrhizal fungus Diversispora epigaea (formerly Glomus versiforme) and its bacterial endosymbionts.</title>
        <authorList>
            <person name="Sun X."/>
            <person name="Fei Z."/>
            <person name="Harrison M."/>
        </authorList>
    </citation>
    <scope>NUCLEOTIDE SEQUENCE [LARGE SCALE GENOMIC DNA]</scope>
    <source>
        <strain evidence="2 3">IT104</strain>
    </source>
</reference>
<gene>
    <name evidence="2" type="ORF">Glove_186g93</name>
</gene>
<name>A0A397IWS8_9GLOM</name>